<dbReference type="RefSeq" id="WP_133617673.1">
    <property type="nucleotide sequence ID" value="NZ_SNYA01000008.1"/>
</dbReference>
<dbReference type="OrthoDB" id="9808666at2"/>
<accession>A0A4V3CXD4</accession>
<evidence type="ECO:0000313" key="2">
    <source>
        <dbReference type="Proteomes" id="UP000295601"/>
    </source>
</evidence>
<dbReference type="InterPro" id="IPR037079">
    <property type="entry name" value="AF2212/PG0164-like_sf"/>
</dbReference>
<organism evidence="1 2">
    <name type="scientific">Leucobacter luti</name>
    <dbReference type="NCBI Taxonomy" id="340320"/>
    <lineage>
        <taxon>Bacteria</taxon>
        <taxon>Bacillati</taxon>
        <taxon>Actinomycetota</taxon>
        <taxon>Actinomycetes</taxon>
        <taxon>Micrococcales</taxon>
        <taxon>Microbacteriaceae</taxon>
        <taxon>Leucobacter</taxon>
    </lineage>
</organism>
<gene>
    <name evidence="1" type="ORF">EDF62_3126</name>
</gene>
<name>A0A4V3CXD4_9MICO</name>
<dbReference type="AlphaFoldDB" id="A0A4V3CXD4"/>
<dbReference type="Gene3D" id="2.40.30.100">
    <property type="entry name" value="AF2212/PG0164-like"/>
    <property type="match status" value="1"/>
</dbReference>
<dbReference type="EMBL" id="SNYA01000008">
    <property type="protein sequence ID" value="TDP89828.1"/>
    <property type="molecule type" value="Genomic_DNA"/>
</dbReference>
<reference evidence="1 2" key="1">
    <citation type="submission" date="2019-03" db="EMBL/GenBank/DDBJ databases">
        <title>Genomic analyses of the natural microbiome of Caenorhabditis elegans.</title>
        <authorList>
            <person name="Samuel B."/>
        </authorList>
    </citation>
    <scope>NUCLEOTIDE SEQUENCE [LARGE SCALE GENOMIC DNA]</scope>
    <source>
        <strain evidence="1 2">JUb18</strain>
    </source>
</reference>
<keyword evidence="2" id="KW-1185">Reference proteome</keyword>
<dbReference type="Proteomes" id="UP000295601">
    <property type="component" value="Unassembled WGS sequence"/>
</dbReference>
<dbReference type="InterPro" id="IPR015018">
    <property type="entry name" value="DUF1905"/>
</dbReference>
<proteinExistence type="predicted"/>
<sequence>MDIEFAATPYRWEARSQLWVFVDLPAPLAADIAEIPRPRAGFGAVRVEARIGVTRWRTSIFPSAAREPSGSDEETPEPGYILPLKRAVREAQGIELGREVTIGLTVLDL</sequence>
<evidence type="ECO:0000313" key="1">
    <source>
        <dbReference type="EMBL" id="TDP89828.1"/>
    </source>
</evidence>
<dbReference type="SUPFAM" id="SSF141694">
    <property type="entry name" value="AF2212/PG0164-like"/>
    <property type="match status" value="1"/>
</dbReference>
<comment type="caution">
    <text evidence="1">The sequence shown here is derived from an EMBL/GenBank/DDBJ whole genome shotgun (WGS) entry which is preliminary data.</text>
</comment>
<dbReference type="Pfam" id="PF08922">
    <property type="entry name" value="DUF1905"/>
    <property type="match status" value="1"/>
</dbReference>
<protein>
    <submittedName>
        <fullName evidence="1">Uncharacterized protein DUF1905</fullName>
    </submittedName>
</protein>